<keyword evidence="12" id="KW-1015">Disulfide bond</keyword>
<proteinExistence type="inferred from homology"/>
<dbReference type="NCBIfam" id="TIGR00420">
    <property type="entry name" value="trmU"/>
    <property type="match status" value="1"/>
</dbReference>
<dbReference type="GO" id="GO:0005737">
    <property type="term" value="C:cytoplasm"/>
    <property type="evidence" value="ECO:0007669"/>
    <property type="project" value="UniProtKB-SubCell"/>
</dbReference>
<feature type="domain" description="tRNA-specific 2-thiouridylase MnmA-like central" evidence="16">
    <location>
        <begin position="204"/>
        <end position="272"/>
    </location>
</feature>
<keyword evidence="9 14" id="KW-0547">Nucleotide-binding</keyword>
<dbReference type="AlphaFoldDB" id="A0A1D8KC20"/>
<comment type="similarity">
    <text evidence="2 14">Belongs to the MnmA/TRMU family.</text>
</comment>
<evidence type="ECO:0000259" key="15">
    <source>
        <dbReference type="Pfam" id="PF20258"/>
    </source>
</evidence>
<feature type="binding site" evidence="14">
    <location>
        <position position="127"/>
    </location>
    <ligand>
        <name>ATP</name>
        <dbReference type="ChEBI" id="CHEBI:30616"/>
    </ligand>
</feature>
<evidence type="ECO:0000256" key="10">
    <source>
        <dbReference type="ARBA" id="ARBA00022840"/>
    </source>
</evidence>
<dbReference type="PANTHER" id="PTHR11933:SF5">
    <property type="entry name" value="MITOCHONDRIAL TRNA-SPECIFIC 2-THIOURIDYLASE 1"/>
    <property type="match status" value="1"/>
</dbReference>
<evidence type="ECO:0000256" key="1">
    <source>
        <dbReference type="ARBA" id="ARBA00004496"/>
    </source>
</evidence>
<feature type="active site" description="Nucleophile" evidence="14">
    <location>
        <position position="103"/>
    </location>
</feature>
<evidence type="ECO:0000256" key="8">
    <source>
        <dbReference type="ARBA" id="ARBA00022694"/>
    </source>
</evidence>
<comment type="subcellular location">
    <subcellularLocation>
        <location evidence="1 14">Cytoplasm</location>
    </subcellularLocation>
</comment>
<feature type="site" description="Interaction with tRNA" evidence="14">
    <location>
        <position position="340"/>
    </location>
</feature>
<feature type="site" description="Interaction with tRNA" evidence="14">
    <location>
        <position position="128"/>
    </location>
</feature>
<dbReference type="Gene3D" id="3.40.50.620">
    <property type="entry name" value="HUPs"/>
    <property type="match status" value="1"/>
</dbReference>
<keyword evidence="8 14" id="KW-0819">tRNA processing</keyword>
<dbReference type="NCBIfam" id="NF001138">
    <property type="entry name" value="PRK00143.1"/>
    <property type="match status" value="1"/>
</dbReference>
<dbReference type="Pfam" id="PF20259">
    <property type="entry name" value="tRNA_Me_trans_M"/>
    <property type="match status" value="1"/>
</dbReference>
<keyword evidence="6 14" id="KW-0820">tRNA-binding</keyword>
<dbReference type="InterPro" id="IPR014729">
    <property type="entry name" value="Rossmann-like_a/b/a_fold"/>
</dbReference>
<comment type="function">
    <text evidence="14">Catalyzes the 2-thiolation of uridine at the wobble position (U34) of tRNA, leading to the formation of s(2)U34.</text>
</comment>
<dbReference type="GO" id="GO:0103016">
    <property type="term" value="F:tRNA-uridine 2-sulfurtransferase activity"/>
    <property type="evidence" value="ECO:0007669"/>
    <property type="project" value="UniProtKB-EC"/>
</dbReference>
<name>A0A1D8KC20_9GAMM</name>
<feature type="domain" description="tRNA-specific 2-thiouridylase MnmA-like C-terminal" evidence="15">
    <location>
        <begin position="284"/>
        <end position="356"/>
    </location>
</feature>
<dbReference type="FunFam" id="2.40.30.10:FF:000023">
    <property type="entry name" value="tRNA-specific 2-thiouridylase MnmA"/>
    <property type="match status" value="1"/>
</dbReference>
<dbReference type="PANTHER" id="PTHR11933">
    <property type="entry name" value="TRNA 5-METHYLAMINOMETHYL-2-THIOURIDYLATE -METHYLTRANSFERASE"/>
    <property type="match status" value="1"/>
</dbReference>
<dbReference type="SUPFAM" id="SSF52402">
    <property type="entry name" value="Adenine nucleotide alpha hydrolases-like"/>
    <property type="match status" value="1"/>
</dbReference>
<feature type="region of interest" description="Interaction with tRNA" evidence="14">
    <location>
        <begin position="146"/>
        <end position="148"/>
    </location>
</feature>
<reference evidence="17 18" key="1">
    <citation type="submission" date="2016-09" db="EMBL/GenBank/DDBJ databases">
        <title>Acidihalobacter prosperus V6 (DSM14174).</title>
        <authorList>
            <person name="Khaleque H.N."/>
            <person name="Ramsay J.P."/>
            <person name="Murphy R.J.T."/>
            <person name="Kaksonen A.H."/>
            <person name="Boxall N.J."/>
            <person name="Watkin E.L.J."/>
        </authorList>
    </citation>
    <scope>NUCLEOTIDE SEQUENCE [LARGE SCALE GENOMIC DNA]</scope>
    <source>
        <strain evidence="17 18">V6</strain>
    </source>
</reference>
<evidence type="ECO:0000256" key="4">
    <source>
        <dbReference type="ARBA" id="ARBA00013805"/>
    </source>
</evidence>
<evidence type="ECO:0000256" key="13">
    <source>
        <dbReference type="ARBA" id="ARBA00051542"/>
    </source>
</evidence>
<dbReference type="InterPro" id="IPR004506">
    <property type="entry name" value="MnmA-like"/>
</dbReference>
<comment type="catalytic activity">
    <reaction evidence="13 14">
        <text>S-sulfanyl-L-cysteinyl-[protein] + uridine(34) in tRNA + AH2 + ATP = 2-thiouridine(34) in tRNA + L-cysteinyl-[protein] + A + AMP + diphosphate + H(+)</text>
        <dbReference type="Rhea" id="RHEA:47032"/>
        <dbReference type="Rhea" id="RHEA-COMP:10131"/>
        <dbReference type="Rhea" id="RHEA-COMP:11726"/>
        <dbReference type="Rhea" id="RHEA-COMP:11727"/>
        <dbReference type="Rhea" id="RHEA-COMP:11728"/>
        <dbReference type="ChEBI" id="CHEBI:13193"/>
        <dbReference type="ChEBI" id="CHEBI:15378"/>
        <dbReference type="ChEBI" id="CHEBI:17499"/>
        <dbReference type="ChEBI" id="CHEBI:29950"/>
        <dbReference type="ChEBI" id="CHEBI:30616"/>
        <dbReference type="ChEBI" id="CHEBI:33019"/>
        <dbReference type="ChEBI" id="CHEBI:61963"/>
        <dbReference type="ChEBI" id="CHEBI:65315"/>
        <dbReference type="ChEBI" id="CHEBI:87170"/>
        <dbReference type="ChEBI" id="CHEBI:456215"/>
        <dbReference type="EC" id="2.8.1.13"/>
    </reaction>
</comment>
<feature type="region of interest" description="Interaction with tRNA" evidence="14">
    <location>
        <begin position="308"/>
        <end position="309"/>
    </location>
</feature>
<protein>
    <recommendedName>
        <fullName evidence="4 14">tRNA-specific 2-thiouridylase MnmA</fullName>
        <ecNumber evidence="3 14">2.8.1.13</ecNumber>
    </recommendedName>
</protein>
<dbReference type="InterPro" id="IPR046885">
    <property type="entry name" value="MnmA-like_C"/>
</dbReference>
<feature type="binding site" evidence="14">
    <location>
        <begin position="12"/>
        <end position="19"/>
    </location>
    <ligand>
        <name>ATP</name>
        <dbReference type="ChEBI" id="CHEBI:30616"/>
    </ligand>
</feature>
<evidence type="ECO:0000256" key="6">
    <source>
        <dbReference type="ARBA" id="ARBA00022555"/>
    </source>
</evidence>
<dbReference type="FunFam" id="2.30.30.280:FF:000001">
    <property type="entry name" value="tRNA-specific 2-thiouridylase MnmA"/>
    <property type="match status" value="1"/>
</dbReference>
<keyword evidence="7 14" id="KW-0808">Transferase</keyword>
<dbReference type="Proteomes" id="UP000095342">
    <property type="component" value="Chromosome"/>
</dbReference>
<feature type="region of interest" description="Interaction with target base in tRNA" evidence="14">
    <location>
        <begin position="98"/>
        <end position="100"/>
    </location>
</feature>
<dbReference type="GO" id="GO:0002143">
    <property type="term" value="P:tRNA wobble position uridine thiolation"/>
    <property type="evidence" value="ECO:0007669"/>
    <property type="project" value="TreeGrafter"/>
</dbReference>
<comment type="caution">
    <text evidence="14">Lacks conserved residue(s) required for the propagation of feature annotation.</text>
</comment>
<evidence type="ECO:0000256" key="11">
    <source>
        <dbReference type="ARBA" id="ARBA00022884"/>
    </source>
</evidence>
<evidence type="ECO:0000259" key="16">
    <source>
        <dbReference type="Pfam" id="PF20259"/>
    </source>
</evidence>
<dbReference type="CDD" id="cd01998">
    <property type="entry name" value="MnmA_TRMU-like"/>
    <property type="match status" value="1"/>
</dbReference>
<evidence type="ECO:0000256" key="5">
    <source>
        <dbReference type="ARBA" id="ARBA00022490"/>
    </source>
</evidence>
<evidence type="ECO:0000256" key="14">
    <source>
        <dbReference type="HAMAP-Rule" id="MF_00144"/>
    </source>
</evidence>
<evidence type="ECO:0000313" key="17">
    <source>
        <dbReference type="EMBL" id="AOV18505.1"/>
    </source>
</evidence>
<sequence>MSAVRRERVIVGLSGGVDSAVAALRLLEQGYRVEGLFMKNWEDDDESGYCAAAEDLAEARAVAETLEIPLHKVNFAREYWDRVFAYFLAEYRAGRTPNPDVLCNREIKFKAFLDYARGLGADAIVTGHYARTDGSGQLWRGADAAKDQSYFLHALTAEQLRASRFPLGDLVKTEVRRIAREAGLPNHRRKDSTGICFIGERRFRDFLARYLPARPGAIVDLHGAHLGGHQGLMYYTLGQRQGLGIGGTAEGDAAPWYVAEKRLESNELLVVQGHDHPALLSVSLFAARMHWIAGSAPGERFRCTAKTRYRQEDQACTVTLSSEGARISFDKPQRAVTPGQFVVLYDDALCLGGGVIETTVPLDPLYADSHRAMAAATD</sequence>
<keyword evidence="18" id="KW-1185">Reference proteome</keyword>
<evidence type="ECO:0000256" key="7">
    <source>
        <dbReference type="ARBA" id="ARBA00022679"/>
    </source>
</evidence>
<dbReference type="Gene3D" id="2.40.30.10">
    <property type="entry name" value="Translation factors"/>
    <property type="match status" value="1"/>
</dbReference>
<evidence type="ECO:0000256" key="2">
    <source>
        <dbReference type="ARBA" id="ARBA00006191"/>
    </source>
</evidence>
<feature type="binding site" evidence="14">
    <location>
        <position position="38"/>
    </location>
    <ligand>
        <name>ATP</name>
        <dbReference type="ChEBI" id="CHEBI:30616"/>
    </ligand>
</feature>
<dbReference type="Pfam" id="PF20258">
    <property type="entry name" value="tRNA_Me_trans_C"/>
    <property type="match status" value="1"/>
</dbReference>
<gene>
    <name evidence="14" type="primary">mnmA</name>
    <name evidence="17" type="ORF">BJI67_07630</name>
</gene>
<dbReference type="EMBL" id="CP017448">
    <property type="protein sequence ID" value="AOV18505.1"/>
    <property type="molecule type" value="Genomic_DNA"/>
</dbReference>
<evidence type="ECO:0000256" key="12">
    <source>
        <dbReference type="ARBA" id="ARBA00023157"/>
    </source>
</evidence>
<dbReference type="FunFam" id="3.40.50.620:FF:000004">
    <property type="entry name" value="tRNA-specific 2-thiouridylase MnmA"/>
    <property type="match status" value="1"/>
</dbReference>
<dbReference type="EC" id="2.8.1.13" evidence="3 14"/>
<organism evidence="17 18">
    <name type="scientific">Acidihalobacter aeolianus</name>
    <dbReference type="NCBI Taxonomy" id="2792603"/>
    <lineage>
        <taxon>Bacteria</taxon>
        <taxon>Pseudomonadati</taxon>
        <taxon>Pseudomonadota</taxon>
        <taxon>Gammaproteobacteria</taxon>
        <taxon>Chromatiales</taxon>
        <taxon>Ectothiorhodospiraceae</taxon>
        <taxon>Acidihalobacter</taxon>
    </lineage>
</organism>
<dbReference type="InterPro" id="IPR046884">
    <property type="entry name" value="MnmA-like_central"/>
</dbReference>
<keyword evidence="5 14" id="KW-0963">Cytoplasm</keyword>
<dbReference type="Gene3D" id="2.30.30.280">
    <property type="entry name" value="Adenine nucleotide alpha hydrolases-like domains"/>
    <property type="match status" value="1"/>
</dbReference>
<keyword evidence="10 14" id="KW-0067">ATP-binding</keyword>
<dbReference type="GO" id="GO:0005524">
    <property type="term" value="F:ATP binding"/>
    <property type="evidence" value="ECO:0007669"/>
    <property type="project" value="UniProtKB-KW"/>
</dbReference>
<dbReference type="HAMAP" id="MF_00144">
    <property type="entry name" value="tRNA_thiouridyl_MnmA"/>
    <property type="match status" value="1"/>
</dbReference>
<dbReference type="KEGG" id="aaeo:BJI67_07630"/>
<keyword evidence="11 14" id="KW-0694">RNA-binding</keyword>
<accession>A0A1D8KC20</accession>
<dbReference type="GO" id="GO:0000049">
    <property type="term" value="F:tRNA binding"/>
    <property type="evidence" value="ECO:0007669"/>
    <property type="project" value="UniProtKB-KW"/>
</dbReference>
<evidence type="ECO:0000256" key="3">
    <source>
        <dbReference type="ARBA" id="ARBA00011949"/>
    </source>
</evidence>
<evidence type="ECO:0000256" key="9">
    <source>
        <dbReference type="ARBA" id="ARBA00022741"/>
    </source>
</evidence>
<feature type="active site" description="Cysteine persulfide intermediate" evidence="14">
    <location>
        <position position="196"/>
    </location>
</feature>
<evidence type="ECO:0000313" key="18">
    <source>
        <dbReference type="Proteomes" id="UP000095342"/>
    </source>
</evidence>
<dbReference type="InterPro" id="IPR023382">
    <property type="entry name" value="MnmA-like_central_sf"/>
</dbReference>
<dbReference type="Pfam" id="PF03054">
    <property type="entry name" value="tRNA_Me_trans"/>
    <property type="match status" value="1"/>
</dbReference>